<feature type="compositionally biased region" description="Polar residues" evidence="1">
    <location>
        <begin position="349"/>
        <end position="358"/>
    </location>
</feature>
<evidence type="ECO:0000256" key="1">
    <source>
        <dbReference type="SAM" id="MobiDB-lite"/>
    </source>
</evidence>
<feature type="region of interest" description="Disordered" evidence="1">
    <location>
        <begin position="1"/>
        <end position="527"/>
    </location>
</feature>
<feature type="compositionally biased region" description="Polar residues" evidence="1">
    <location>
        <begin position="53"/>
        <end position="65"/>
    </location>
</feature>
<name>A0AAV7NGV3_PLEWA</name>
<dbReference type="EMBL" id="JANPWB010000012">
    <property type="protein sequence ID" value="KAJ1115272.1"/>
    <property type="molecule type" value="Genomic_DNA"/>
</dbReference>
<keyword evidence="3" id="KW-1185">Reference proteome</keyword>
<gene>
    <name evidence="2" type="ORF">NDU88_003498</name>
</gene>
<organism evidence="2 3">
    <name type="scientific">Pleurodeles waltl</name>
    <name type="common">Iberian ribbed newt</name>
    <dbReference type="NCBI Taxonomy" id="8319"/>
    <lineage>
        <taxon>Eukaryota</taxon>
        <taxon>Metazoa</taxon>
        <taxon>Chordata</taxon>
        <taxon>Craniata</taxon>
        <taxon>Vertebrata</taxon>
        <taxon>Euteleostomi</taxon>
        <taxon>Amphibia</taxon>
        <taxon>Batrachia</taxon>
        <taxon>Caudata</taxon>
        <taxon>Salamandroidea</taxon>
        <taxon>Salamandridae</taxon>
        <taxon>Pleurodelinae</taxon>
        <taxon>Pleurodeles</taxon>
    </lineage>
</organism>
<evidence type="ECO:0000313" key="3">
    <source>
        <dbReference type="Proteomes" id="UP001066276"/>
    </source>
</evidence>
<feature type="compositionally biased region" description="Polar residues" evidence="1">
    <location>
        <begin position="102"/>
        <end position="114"/>
    </location>
</feature>
<feature type="region of interest" description="Disordered" evidence="1">
    <location>
        <begin position="561"/>
        <end position="582"/>
    </location>
</feature>
<protein>
    <submittedName>
        <fullName evidence="2">Uncharacterized protein</fullName>
    </submittedName>
</protein>
<sequence>MKQHTREGNPRQRATSRQQHHIEKNRREGPGTPKKTPACGRQSAGPQAKQRSRQPTAPSTTSGSKGIQDKAPQRGTGIPKAATQNKEQGGSRAGPEGRKTFATKNSLKTGQRTASKLPDTPRTKRKKTLKQERTPKGRGRNKPTAEKKSSEGRTPATKPQSLGPKTEAPTLDGGHCNSWFQTKDSAKNREQQEPGHGAPHNPKGAFKGPQGTGQGKIITRGTTSPENTNCRDRGTRQGNPRTGSPSNSTPKKSTAPEEETRGRVPGRKKEHRPQTGPEKPAGPEQHNLTPHTISKRTTTKPQEATEGRNTMQKCPQANPEAQSKSIPFGRRQHNITPCTKETAGRPGNPSGQTSPQTGTGEGPEAGRKSHPECRHQGGTPKKRVLQLQIDPEADPPPWPRKNQQENKHQAGAQVSHRAQPATRKEQTAQPIRNSNQKRTQANQNPNHIPGGSTTGTDQDRRHTAGTRPQHWPQDKKEAAQPMRRKKAAAGLGQTRGEIRQTPPKQKPQSSVQVTEKGTTPGATSERQECETLILQQQGIGTPKETQTLKEQEGKERRLIEKLRTSPHRVPMPGQEPHQHGGT</sequence>
<dbReference type="AlphaFoldDB" id="A0AAV7NGV3"/>
<feature type="compositionally biased region" description="Polar residues" evidence="1">
    <location>
        <begin position="427"/>
        <end position="446"/>
    </location>
</feature>
<feature type="compositionally biased region" description="Basic and acidic residues" evidence="1">
    <location>
        <begin position="364"/>
        <end position="375"/>
    </location>
</feature>
<feature type="compositionally biased region" description="Basic and acidic residues" evidence="1">
    <location>
        <begin position="184"/>
        <end position="193"/>
    </location>
</feature>
<proteinExistence type="predicted"/>
<accession>A0AAV7NGV3</accession>
<feature type="compositionally biased region" description="Polar residues" evidence="1">
    <location>
        <begin position="502"/>
        <end position="524"/>
    </location>
</feature>
<reference evidence="2" key="1">
    <citation type="journal article" date="2022" name="bioRxiv">
        <title>Sequencing and chromosome-scale assembly of the giantPleurodeles waltlgenome.</title>
        <authorList>
            <person name="Brown T."/>
            <person name="Elewa A."/>
            <person name="Iarovenko S."/>
            <person name="Subramanian E."/>
            <person name="Araus A.J."/>
            <person name="Petzold A."/>
            <person name="Susuki M."/>
            <person name="Suzuki K.-i.T."/>
            <person name="Hayashi T."/>
            <person name="Toyoda A."/>
            <person name="Oliveira C."/>
            <person name="Osipova E."/>
            <person name="Leigh N.D."/>
            <person name="Simon A."/>
            <person name="Yun M.H."/>
        </authorList>
    </citation>
    <scope>NUCLEOTIDE SEQUENCE</scope>
    <source>
        <strain evidence="2">20211129_DDA</strain>
        <tissue evidence="2">Liver</tissue>
    </source>
</reference>
<comment type="caution">
    <text evidence="2">The sequence shown here is derived from an EMBL/GenBank/DDBJ whole genome shotgun (WGS) entry which is preliminary data.</text>
</comment>
<feature type="compositionally biased region" description="Basic and acidic residues" evidence="1">
    <location>
        <begin position="1"/>
        <end position="10"/>
    </location>
</feature>
<feature type="compositionally biased region" description="Polar residues" evidence="1">
    <location>
        <begin position="236"/>
        <end position="252"/>
    </location>
</feature>
<evidence type="ECO:0000313" key="2">
    <source>
        <dbReference type="EMBL" id="KAJ1115272.1"/>
    </source>
</evidence>
<feature type="compositionally biased region" description="Polar residues" evidence="1">
    <location>
        <begin position="299"/>
        <end position="325"/>
    </location>
</feature>
<dbReference type="Proteomes" id="UP001066276">
    <property type="component" value="Chromosome 8"/>
</dbReference>
<feature type="compositionally biased region" description="Basic and acidic residues" evidence="1">
    <location>
        <begin position="20"/>
        <end position="29"/>
    </location>
</feature>